<protein>
    <recommendedName>
        <fullName evidence="3">Tail assembly chaperone</fullName>
    </recommendedName>
</protein>
<accession>A0A2S0N703</accession>
<dbReference type="Proteomes" id="UP000237889">
    <property type="component" value="Chromosome"/>
</dbReference>
<gene>
    <name evidence="1" type="ORF">C6569_01870</name>
</gene>
<dbReference type="OrthoDB" id="7306418at2"/>
<dbReference type="AlphaFoldDB" id="A0A2S0N703"/>
<evidence type="ECO:0000313" key="2">
    <source>
        <dbReference type="Proteomes" id="UP000237889"/>
    </source>
</evidence>
<evidence type="ECO:0000313" key="1">
    <source>
        <dbReference type="EMBL" id="AVO43915.1"/>
    </source>
</evidence>
<proteinExistence type="predicted"/>
<keyword evidence="2" id="KW-1185">Reference proteome</keyword>
<dbReference type="KEGG" id="phr:C6569_01870"/>
<dbReference type="RefSeq" id="WP_106747245.1">
    <property type="nucleotide sequence ID" value="NZ_CP027668.1"/>
</dbReference>
<name>A0A2S0N703_9HYPH</name>
<evidence type="ECO:0008006" key="3">
    <source>
        <dbReference type="Google" id="ProtNLM"/>
    </source>
</evidence>
<organism evidence="1 2">
    <name type="scientific">Phreatobacter cathodiphilus</name>
    <dbReference type="NCBI Taxonomy" id="1868589"/>
    <lineage>
        <taxon>Bacteria</taxon>
        <taxon>Pseudomonadati</taxon>
        <taxon>Pseudomonadota</taxon>
        <taxon>Alphaproteobacteria</taxon>
        <taxon>Hyphomicrobiales</taxon>
        <taxon>Phreatobacteraceae</taxon>
        <taxon>Phreatobacter</taxon>
    </lineage>
</organism>
<dbReference type="EMBL" id="CP027668">
    <property type="protein sequence ID" value="AVO43915.1"/>
    <property type="molecule type" value="Genomic_DNA"/>
</dbReference>
<sequence>MRLADSNLIVRVEGQEFILRPTLRAAYRLERQFGGFAPLMHQLLDGSLTAMAAVIREASSNPSDLPAFLEGIQSMPLRTGIDPLRTVLITFVCDLAGIDPDQQDEPRSSSPMEAKDYHEHLFKIGTGWLGWTPEATWNATIPELRAAYEGRLEMLKAIFGSEKDKTETVPEEDGLHVLKAMVASGQNKAS</sequence>
<reference evidence="1 2" key="1">
    <citation type="submission" date="2018-03" db="EMBL/GenBank/DDBJ databases">
        <title>Genome sequencing of Phreatobacter sp.</title>
        <authorList>
            <person name="Kim S.-J."/>
            <person name="Heo J."/>
            <person name="Kwon S.-W."/>
        </authorList>
    </citation>
    <scope>NUCLEOTIDE SEQUENCE [LARGE SCALE GENOMIC DNA]</scope>
    <source>
        <strain evidence="1 2">S-12</strain>
    </source>
</reference>